<evidence type="ECO:0000313" key="3">
    <source>
        <dbReference type="EMBL" id="WTS10444.1"/>
    </source>
</evidence>
<feature type="compositionally biased region" description="Basic and acidic residues" evidence="1">
    <location>
        <begin position="98"/>
        <end position="107"/>
    </location>
</feature>
<keyword evidence="2" id="KW-0812">Transmembrane</keyword>
<feature type="region of interest" description="Disordered" evidence="1">
    <location>
        <begin position="88"/>
        <end position="111"/>
    </location>
</feature>
<evidence type="ECO:0008006" key="4">
    <source>
        <dbReference type="Google" id="ProtNLM"/>
    </source>
</evidence>
<protein>
    <recommendedName>
        <fullName evidence="4">DUF3040 domain-containing protein</fullName>
    </recommendedName>
</protein>
<evidence type="ECO:0000256" key="1">
    <source>
        <dbReference type="SAM" id="MobiDB-lite"/>
    </source>
</evidence>
<proteinExistence type="predicted"/>
<dbReference type="EMBL" id="CP108195">
    <property type="protein sequence ID" value="WTS10444.1"/>
    <property type="molecule type" value="Genomic_DNA"/>
</dbReference>
<keyword evidence="2" id="KW-0472">Membrane</keyword>
<accession>A0AAU1TYM0</accession>
<feature type="region of interest" description="Disordered" evidence="1">
    <location>
        <begin position="125"/>
        <end position="148"/>
    </location>
</feature>
<sequence>MNGHLDRRPVGQVKRLPGEQAERRAGGQLDAHRHDEGHTVAGWAGFAVATGGAISTGLGICGWRPGIWLGICVLASATLVTWGLHLAGWGKPPGPRPSDLRGRDRGARNGHPVCLGCRLAGRRGVPARQDITSEPTTTPAEAPSPADL</sequence>
<organism evidence="3">
    <name type="scientific">Streptomyces sp. NBC_00119</name>
    <dbReference type="NCBI Taxonomy" id="2975659"/>
    <lineage>
        <taxon>Bacteria</taxon>
        <taxon>Bacillati</taxon>
        <taxon>Actinomycetota</taxon>
        <taxon>Actinomycetes</taxon>
        <taxon>Kitasatosporales</taxon>
        <taxon>Streptomycetaceae</taxon>
        <taxon>Streptomyces</taxon>
    </lineage>
</organism>
<feature type="transmembrane region" description="Helical" evidence="2">
    <location>
        <begin position="40"/>
        <end position="60"/>
    </location>
</feature>
<gene>
    <name evidence="3" type="ORF">OHU69_04790</name>
</gene>
<feature type="region of interest" description="Disordered" evidence="1">
    <location>
        <begin position="1"/>
        <end position="31"/>
    </location>
</feature>
<evidence type="ECO:0000256" key="2">
    <source>
        <dbReference type="SAM" id="Phobius"/>
    </source>
</evidence>
<reference evidence="3" key="1">
    <citation type="submission" date="2022-10" db="EMBL/GenBank/DDBJ databases">
        <title>The complete genomes of actinobacterial strains from the NBC collection.</title>
        <authorList>
            <person name="Joergensen T.S."/>
            <person name="Alvarez Arevalo M."/>
            <person name="Sterndorff E.B."/>
            <person name="Faurdal D."/>
            <person name="Vuksanovic O."/>
            <person name="Mourched A.-S."/>
            <person name="Charusanti P."/>
            <person name="Shaw S."/>
            <person name="Blin K."/>
            <person name="Weber T."/>
        </authorList>
    </citation>
    <scope>NUCLEOTIDE SEQUENCE</scope>
    <source>
        <strain evidence="3">NBC_00119</strain>
    </source>
</reference>
<keyword evidence="2" id="KW-1133">Transmembrane helix</keyword>
<name>A0AAU1TYM0_9ACTN</name>
<dbReference type="AlphaFoldDB" id="A0AAU1TYM0"/>
<feature type="compositionally biased region" description="Low complexity" evidence="1">
    <location>
        <begin position="132"/>
        <end position="148"/>
    </location>
</feature>
<feature type="compositionally biased region" description="Basic and acidic residues" evidence="1">
    <location>
        <begin position="16"/>
        <end position="31"/>
    </location>
</feature>
<feature type="transmembrane region" description="Helical" evidence="2">
    <location>
        <begin position="66"/>
        <end position="87"/>
    </location>
</feature>